<feature type="domain" description="HD-GYP" evidence="6">
    <location>
        <begin position="684"/>
        <end position="879"/>
    </location>
</feature>
<dbReference type="Gene3D" id="6.10.340.10">
    <property type="match status" value="1"/>
</dbReference>
<dbReference type="PROSITE" id="PS50113">
    <property type="entry name" value="PAC"/>
    <property type="match status" value="1"/>
</dbReference>
<dbReference type="GO" id="GO:0016020">
    <property type="term" value="C:membrane"/>
    <property type="evidence" value="ECO:0007669"/>
    <property type="project" value="InterPro"/>
</dbReference>
<dbReference type="RefSeq" id="WP_091728620.1">
    <property type="nucleotide sequence ID" value="NZ_FNQE01000011.1"/>
</dbReference>
<dbReference type="OrthoDB" id="9804747at2"/>
<evidence type="ECO:0000259" key="4">
    <source>
        <dbReference type="PROSITE" id="PS50113"/>
    </source>
</evidence>
<dbReference type="CDD" id="cd00077">
    <property type="entry name" value="HDc"/>
    <property type="match status" value="1"/>
</dbReference>
<dbReference type="SUPFAM" id="SSF55785">
    <property type="entry name" value="PYP-like sensor domain (PAS domain)"/>
    <property type="match status" value="1"/>
</dbReference>
<name>A0A1H3NRS7_9FIRM</name>
<dbReference type="InterPro" id="IPR037522">
    <property type="entry name" value="HD_GYP_dom"/>
</dbReference>
<dbReference type="InterPro" id="IPR003607">
    <property type="entry name" value="HD/PDEase_dom"/>
</dbReference>
<protein>
    <submittedName>
        <fullName evidence="7">PAS domain S-box-containing protein</fullName>
    </submittedName>
</protein>
<dbReference type="NCBIfam" id="TIGR00229">
    <property type="entry name" value="sensory_box"/>
    <property type="match status" value="1"/>
</dbReference>
<feature type="coiled-coil region" evidence="1">
    <location>
        <begin position="358"/>
        <end position="402"/>
    </location>
</feature>
<dbReference type="InterPro" id="IPR035965">
    <property type="entry name" value="PAS-like_dom_sf"/>
</dbReference>
<dbReference type="GO" id="GO:0007165">
    <property type="term" value="P:signal transduction"/>
    <property type="evidence" value="ECO:0007669"/>
    <property type="project" value="InterPro"/>
</dbReference>
<accession>A0A1H3NRS7</accession>
<feature type="transmembrane region" description="Helical" evidence="2">
    <location>
        <begin position="287"/>
        <end position="309"/>
    </location>
</feature>
<keyword evidence="2" id="KW-0812">Transmembrane</keyword>
<dbReference type="SUPFAM" id="SSF55781">
    <property type="entry name" value="GAF domain-like"/>
    <property type="match status" value="1"/>
</dbReference>
<evidence type="ECO:0000259" key="3">
    <source>
        <dbReference type="PROSITE" id="PS50112"/>
    </source>
</evidence>
<evidence type="ECO:0000259" key="5">
    <source>
        <dbReference type="PROSITE" id="PS50885"/>
    </source>
</evidence>
<keyword evidence="2" id="KW-1133">Transmembrane helix</keyword>
<dbReference type="Gene3D" id="1.10.3210.10">
    <property type="entry name" value="Hypothetical protein af1432"/>
    <property type="match status" value="1"/>
</dbReference>
<evidence type="ECO:0000313" key="7">
    <source>
        <dbReference type="EMBL" id="SDY91390.1"/>
    </source>
</evidence>
<keyword evidence="1" id="KW-0175">Coiled coil</keyword>
<dbReference type="Proteomes" id="UP000198625">
    <property type="component" value="Unassembled WGS sequence"/>
</dbReference>
<dbReference type="Pfam" id="PF00672">
    <property type="entry name" value="HAMP"/>
    <property type="match status" value="1"/>
</dbReference>
<dbReference type="SMART" id="SM00304">
    <property type="entry name" value="HAMP"/>
    <property type="match status" value="1"/>
</dbReference>
<dbReference type="PANTHER" id="PTHR43155:SF2">
    <property type="entry name" value="CYCLIC DI-GMP PHOSPHODIESTERASE PA4108"/>
    <property type="match status" value="1"/>
</dbReference>
<keyword evidence="8" id="KW-1185">Reference proteome</keyword>
<feature type="domain" description="PAS" evidence="3">
    <location>
        <begin position="399"/>
        <end position="472"/>
    </location>
</feature>
<dbReference type="Gene3D" id="3.30.450.20">
    <property type="entry name" value="PAS domain"/>
    <property type="match status" value="2"/>
</dbReference>
<dbReference type="Gene3D" id="3.30.450.40">
    <property type="match status" value="1"/>
</dbReference>
<feature type="domain" description="PAC" evidence="4">
    <location>
        <begin position="470"/>
        <end position="521"/>
    </location>
</feature>
<dbReference type="InterPro" id="IPR003018">
    <property type="entry name" value="GAF"/>
</dbReference>
<dbReference type="PROSITE" id="PS51832">
    <property type="entry name" value="HD_GYP"/>
    <property type="match status" value="1"/>
</dbReference>
<dbReference type="PANTHER" id="PTHR43155">
    <property type="entry name" value="CYCLIC DI-GMP PHOSPHODIESTERASE PA4108-RELATED"/>
    <property type="match status" value="1"/>
</dbReference>
<dbReference type="SUPFAM" id="SSF158472">
    <property type="entry name" value="HAMP domain-like"/>
    <property type="match status" value="1"/>
</dbReference>
<evidence type="ECO:0000313" key="8">
    <source>
        <dbReference type="Proteomes" id="UP000198625"/>
    </source>
</evidence>
<dbReference type="SMART" id="SM00471">
    <property type="entry name" value="HDc"/>
    <property type="match status" value="1"/>
</dbReference>
<evidence type="ECO:0000259" key="6">
    <source>
        <dbReference type="PROSITE" id="PS51832"/>
    </source>
</evidence>
<dbReference type="PROSITE" id="PS50112">
    <property type="entry name" value="PAS"/>
    <property type="match status" value="1"/>
</dbReference>
<sequence>MFSNTYRKKLIIIFTIIAIIPILLFAASTYTKINTYIVEENIKAKNFHLESEAEKLDIWFTVNAEKISDLSANYPLIKELMIQTDGKKRVNEYLSSLLKSSKEIINIRIVTENSEEYSSKPILSSGDPRLKHDYINALLKKELVWTLQGGEYDTPGYITASIPFFDKEEKIEGALLVDFSFEGIFKRITEIETEGNSIKYVLNRQGKVLNVSGDELIDIDKAGKHYEKNISSLAWEIAYTDSGTKNITLDQDYLAIFSTVPSTSWKIVSLIPKSNIYSGMNVLIKDVIYVSAISFVFIILLSMMISKVFTEPLEKLKEGAIEIQNGNYDYKFNIKKDDEFGQVALSFNDMASKLKKSYEDLNSNNEMLLEINEQLQDMNVELEASYNQLMATTEQLNESEQKFRTLIGNMYDLVWIMDSDYNVVFANEQIESVLKTNKENFVGSNLETILSYVTENKEELYNEIISSDLRNKEISFANRQGHRSIVEANTKRVIENDRLVAIHGVIRDITSRKEMEENLKRKNEELVVINRVSRGLTTTMNIETLAQRAADGITRLMDVPVCTIRLLDEDRLKLKAYSGDASDLITLEDIPIDEDDIGKVAKTGRLHIFEVGREYKKSRYTERIIDSNKINYLNTLPIKARGKISGVMVVGSQRSLEKGEFHILASISNQIALIAENIALYEGLKQNYIKTIKTLAAAIEAKDEYTEGHSYRVSKYSLEISKYMGMPKKFCEEIEVAGILHDIGKLGIKDGVLTKPGRLTEKEYEMIRRHPLIGSKILEVVGFSDVIMNGIKFHHKRYDLKGYPEEIYIDELPLEAAIIGVADAFDAMTTNRAYKNAITPKEAIEELIQNKNTQFHPYIVDIMSDLYKSNKSIIDTIIESDAM</sequence>
<dbReference type="InterPro" id="IPR029016">
    <property type="entry name" value="GAF-like_dom_sf"/>
</dbReference>
<dbReference type="Pfam" id="PF13487">
    <property type="entry name" value="HD_5"/>
    <property type="match status" value="1"/>
</dbReference>
<dbReference type="SMART" id="SM00065">
    <property type="entry name" value="GAF"/>
    <property type="match status" value="1"/>
</dbReference>
<dbReference type="InterPro" id="IPR000700">
    <property type="entry name" value="PAS-assoc_C"/>
</dbReference>
<proteinExistence type="predicted"/>
<evidence type="ECO:0000256" key="2">
    <source>
        <dbReference type="SAM" id="Phobius"/>
    </source>
</evidence>
<organism evidence="7 8">
    <name type="scientific">Proteiniborus ethanoligenes</name>
    <dbReference type="NCBI Taxonomy" id="415015"/>
    <lineage>
        <taxon>Bacteria</taxon>
        <taxon>Bacillati</taxon>
        <taxon>Bacillota</taxon>
        <taxon>Clostridia</taxon>
        <taxon>Eubacteriales</taxon>
        <taxon>Proteiniborus</taxon>
    </lineage>
</organism>
<evidence type="ECO:0000256" key="1">
    <source>
        <dbReference type="SAM" id="Coils"/>
    </source>
</evidence>
<reference evidence="7 8" key="1">
    <citation type="submission" date="2016-10" db="EMBL/GenBank/DDBJ databases">
        <authorList>
            <person name="de Groot N.N."/>
        </authorList>
    </citation>
    <scope>NUCLEOTIDE SEQUENCE [LARGE SCALE GENOMIC DNA]</scope>
    <source>
        <strain evidence="7 8">DSM 21650</strain>
    </source>
</reference>
<dbReference type="CDD" id="cd00130">
    <property type="entry name" value="PAS"/>
    <property type="match status" value="1"/>
</dbReference>
<feature type="transmembrane region" description="Helical" evidence="2">
    <location>
        <begin position="12"/>
        <end position="30"/>
    </location>
</feature>
<dbReference type="EMBL" id="FNQE01000011">
    <property type="protein sequence ID" value="SDY91390.1"/>
    <property type="molecule type" value="Genomic_DNA"/>
</dbReference>
<dbReference type="InterPro" id="IPR003660">
    <property type="entry name" value="HAMP_dom"/>
</dbReference>
<dbReference type="STRING" id="415015.SAMN05660462_01211"/>
<dbReference type="InterPro" id="IPR000014">
    <property type="entry name" value="PAS"/>
</dbReference>
<dbReference type="SUPFAM" id="SSF109604">
    <property type="entry name" value="HD-domain/PDEase-like"/>
    <property type="match status" value="1"/>
</dbReference>
<dbReference type="CDD" id="cd06225">
    <property type="entry name" value="HAMP"/>
    <property type="match status" value="1"/>
</dbReference>
<dbReference type="AlphaFoldDB" id="A0A1H3NRS7"/>
<dbReference type="PROSITE" id="PS50885">
    <property type="entry name" value="HAMP"/>
    <property type="match status" value="1"/>
</dbReference>
<feature type="domain" description="HAMP" evidence="5">
    <location>
        <begin position="307"/>
        <end position="359"/>
    </location>
</feature>
<keyword evidence="2" id="KW-0472">Membrane</keyword>
<dbReference type="Pfam" id="PF13185">
    <property type="entry name" value="GAF_2"/>
    <property type="match status" value="1"/>
</dbReference>
<gene>
    <name evidence="7" type="ORF">SAMN05660462_01211</name>
</gene>